<dbReference type="KEGG" id="csl:COCSUDRAFT_61295"/>
<dbReference type="AlphaFoldDB" id="I0Z330"/>
<accession>I0Z330</accession>
<gene>
    <name evidence="1" type="ORF">COCSUDRAFT_61295</name>
</gene>
<name>I0Z330_COCSC</name>
<organism evidence="1 2">
    <name type="scientific">Coccomyxa subellipsoidea (strain C-169)</name>
    <name type="common">Green microalga</name>
    <dbReference type="NCBI Taxonomy" id="574566"/>
    <lineage>
        <taxon>Eukaryota</taxon>
        <taxon>Viridiplantae</taxon>
        <taxon>Chlorophyta</taxon>
        <taxon>core chlorophytes</taxon>
        <taxon>Trebouxiophyceae</taxon>
        <taxon>Trebouxiophyceae incertae sedis</taxon>
        <taxon>Coccomyxaceae</taxon>
        <taxon>Coccomyxa</taxon>
        <taxon>Coccomyxa subellipsoidea</taxon>
    </lineage>
</organism>
<dbReference type="Proteomes" id="UP000007264">
    <property type="component" value="Unassembled WGS sequence"/>
</dbReference>
<reference evidence="1 2" key="1">
    <citation type="journal article" date="2012" name="Genome Biol.">
        <title>The genome of the polar eukaryotic microalga coccomyxa subellipsoidea reveals traits of cold adaptation.</title>
        <authorList>
            <person name="Blanc G."/>
            <person name="Agarkova I."/>
            <person name="Grimwood J."/>
            <person name="Kuo A."/>
            <person name="Brueggeman A."/>
            <person name="Dunigan D."/>
            <person name="Gurnon J."/>
            <person name="Ladunga I."/>
            <person name="Lindquist E."/>
            <person name="Lucas S."/>
            <person name="Pangilinan J."/>
            <person name="Proschold T."/>
            <person name="Salamov A."/>
            <person name="Schmutz J."/>
            <person name="Weeks D."/>
            <person name="Yamada T."/>
            <person name="Claverie J.M."/>
            <person name="Grigoriev I."/>
            <person name="Van Etten J."/>
            <person name="Lomsadze A."/>
            <person name="Borodovsky M."/>
        </authorList>
    </citation>
    <scope>NUCLEOTIDE SEQUENCE [LARGE SCALE GENOMIC DNA]</scope>
    <source>
        <strain evidence="1 2">C-169</strain>
    </source>
</reference>
<comment type="caution">
    <text evidence="1">The sequence shown here is derived from an EMBL/GenBank/DDBJ whole genome shotgun (WGS) entry which is preliminary data.</text>
</comment>
<evidence type="ECO:0000313" key="2">
    <source>
        <dbReference type="Proteomes" id="UP000007264"/>
    </source>
</evidence>
<dbReference type="EMBL" id="AGSI01000004">
    <property type="protein sequence ID" value="EIE25049.1"/>
    <property type="molecule type" value="Genomic_DNA"/>
</dbReference>
<dbReference type="OrthoDB" id="544299at2759"/>
<protein>
    <submittedName>
        <fullName evidence="1">Uncharacterized protein</fullName>
    </submittedName>
</protein>
<evidence type="ECO:0000313" key="1">
    <source>
        <dbReference type="EMBL" id="EIE25049.1"/>
    </source>
</evidence>
<dbReference type="GeneID" id="17043052"/>
<proteinExistence type="predicted"/>
<dbReference type="RefSeq" id="XP_005649593.1">
    <property type="nucleotide sequence ID" value="XM_005649536.1"/>
</dbReference>
<keyword evidence="2" id="KW-1185">Reference proteome</keyword>
<sequence>MALRTKLAAAAERDKLQAMYIELRSSLDPVTQEQQARAVTECEALREHARTLSMNLESHARVVENLSFLNSELVDAANSRAIENQAAAGVKGG</sequence>